<dbReference type="Proteomes" id="UP000022447">
    <property type="component" value="Unassembled WGS sequence"/>
</dbReference>
<dbReference type="STRING" id="1449350.OCH239_10210"/>
<protein>
    <recommendedName>
        <fullName evidence="3">Capsular polysaccharide biosynthesis protein</fullName>
    </recommendedName>
</protein>
<name>X7ECA1_9RHOB</name>
<accession>X7ECA1</accession>
<dbReference type="RefSeq" id="WP_037265041.1">
    <property type="nucleotide sequence ID" value="NZ_JALZ01000025.1"/>
</dbReference>
<organism evidence="1 2">
    <name type="scientific">Roseivivax halodurans JCM 10272</name>
    <dbReference type="NCBI Taxonomy" id="1449350"/>
    <lineage>
        <taxon>Bacteria</taxon>
        <taxon>Pseudomonadati</taxon>
        <taxon>Pseudomonadota</taxon>
        <taxon>Alphaproteobacteria</taxon>
        <taxon>Rhodobacterales</taxon>
        <taxon>Roseobacteraceae</taxon>
        <taxon>Roseivivax</taxon>
    </lineage>
</organism>
<dbReference type="EMBL" id="JALZ01000025">
    <property type="protein sequence ID" value="ETX13480.1"/>
    <property type="molecule type" value="Genomic_DNA"/>
</dbReference>
<keyword evidence="2" id="KW-1185">Reference proteome</keyword>
<dbReference type="GO" id="GO:0000271">
    <property type="term" value="P:polysaccharide biosynthetic process"/>
    <property type="evidence" value="ECO:0007669"/>
    <property type="project" value="InterPro"/>
</dbReference>
<dbReference type="AlphaFoldDB" id="X7ECA1"/>
<proteinExistence type="predicted"/>
<dbReference type="OrthoDB" id="9816424at2"/>
<dbReference type="GO" id="GO:0015774">
    <property type="term" value="P:polysaccharide transport"/>
    <property type="evidence" value="ECO:0007669"/>
    <property type="project" value="InterPro"/>
</dbReference>
<evidence type="ECO:0000313" key="1">
    <source>
        <dbReference type="EMBL" id="ETX13480.1"/>
    </source>
</evidence>
<sequence length="339" mass="37080">MKVLFYVEPHGIRDCFSEFRVPLQQMLTALAEIAARPGWEARLLCNPIMADVVLQEAPELWPLVLVPSPAERERMHALSISWDGSGMQRWHELMRDPGAEISRFYTTLLTRLRAEAFTFEAVVLWGENAAVRQITEAEDLVRVHLELASFRAPFTPALLMDPEGVNGAASTTRLEVETLPEAPEPEALLKIVHPKGDPRRVRAGRKGPTALVPLQLADDANLQLYSYYDSPAAFLNEVIPPLLAAGMVIHLKPHPGVFARGGEVWVEQDRALAPWRGHAGVEILPAIEAPSALPARIQAADLVVGINSSVLFETTLLGGIAVPMGTACFAPPGGPSRPW</sequence>
<reference evidence="1 2" key="1">
    <citation type="submission" date="2014-01" db="EMBL/GenBank/DDBJ databases">
        <title>Roseivivax halodurans JCM 10272 Genome Sequencing.</title>
        <authorList>
            <person name="Lai Q."/>
            <person name="Li G."/>
            <person name="Shao Z."/>
        </authorList>
    </citation>
    <scope>NUCLEOTIDE SEQUENCE [LARGE SCALE GENOMIC DNA]</scope>
    <source>
        <strain evidence="1 2">JCM 10272</strain>
    </source>
</reference>
<dbReference type="Pfam" id="PF05159">
    <property type="entry name" value="Capsule_synth"/>
    <property type="match status" value="1"/>
</dbReference>
<gene>
    <name evidence="1" type="ORF">OCH239_10210</name>
</gene>
<dbReference type="eggNOG" id="COG3562">
    <property type="taxonomic scope" value="Bacteria"/>
</dbReference>
<comment type="caution">
    <text evidence="1">The sequence shown here is derived from an EMBL/GenBank/DDBJ whole genome shotgun (WGS) entry which is preliminary data.</text>
</comment>
<evidence type="ECO:0000313" key="2">
    <source>
        <dbReference type="Proteomes" id="UP000022447"/>
    </source>
</evidence>
<evidence type="ECO:0008006" key="3">
    <source>
        <dbReference type="Google" id="ProtNLM"/>
    </source>
</evidence>
<dbReference type="InterPro" id="IPR007833">
    <property type="entry name" value="Capsule_polysaccharide_synth"/>
</dbReference>